<feature type="compositionally biased region" description="Polar residues" evidence="13">
    <location>
        <begin position="1672"/>
        <end position="1688"/>
    </location>
</feature>
<dbReference type="FunFam" id="3.40.50.300:FF:000130">
    <property type="entry name" value="Chromodomain-helicase-DNA-binding protein 2 isoform 1"/>
    <property type="match status" value="1"/>
</dbReference>
<dbReference type="Gene3D" id="3.40.50.10810">
    <property type="entry name" value="Tandem AAA-ATPase domain"/>
    <property type="match status" value="1"/>
</dbReference>
<dbReference type="InterPro" id="IPR027417">
    <property type="entry name" value="P-loop_NTPase"/>
</dbReference>
<feature type="compositionally biased region" description="Acidic residues" evidence="13">
    <location>
        <begin position="1185"/>
        <end position="1197"/>
    </location>
</feature>
<feature type="compositionally biased region" description="Basic and acidic residues" evidence="13">
    <location>
        <begin position="22"/>
        <end position="35"/>
    </location>
</feature>
<dbReference type="PANTHER" id="PTHR45623:SF14">
    <property type="entry name" value="CHROMODOMAIN-HELICASE-DNA-BINDING PROTEIN 1"/>
    <property type="match status" value="1"/>
</dbReference>
<feature type="compositionally biased region" description="Polar residues" evidence="13">
    <location>
        <begin position="1626"/>
        <end position="1638"/>
    </location>
</feature>
<feature type="compositionally biased region" description="Acidic residues" evidence="13">
    <location>
        <begin position="108"/>
        <end position="118"/>
    </location>
</feature>
<evidence type="ECO:0000313" key="17">
    <source>
        <dbReference type="Proteomes" id="UP000085678"/>
    </source>
</evidence>
<dbReference type="FunCoup" id="A0A1S3HTL0">
    <property type="interactions" value="2060"/>
</dbReference>
<evidence type="ECO:0000256" key="5">
    <source>
        <dbReference type="ARBA" id="ARBA00022801"/>
    </source>
</evidence>
<dbReference type="Pfam" id="PF18375">
    <property type="entry name" value="CDH1_2_SANT_HL1"/>
    <property type="match status" value="1"/>
</dbReference>
<keyword evidence="6" id="KW-0067">ATP-binding</keyword>
<evidence type="ECO:0000256" key="3">
    <source>
        <dbReference type="ARBA" id="ARBA00022737"/>
    </source>
</evidence>
<dbReference type="GO" id="GO:0005634">
    <property type="term" value="C:nucleus"/>
    <property type="evidence" value="ECO:0007669"/>
    <property type="project" value="UniProtKB-SubCell"/>
</dbReference>
<dbReference type="CDD" id="cd18661">
    <property type="entry name" value="CD2_tandem_CHD1-2_like"/>
    <property type="match status" value="1"/>
</dbReference>
<feature type="domain" description="Chromo" evidence="14">
    <location>
        <begin position="352"/>
        <end position="444"/>
    </location>
</feature>
<dbReference type="Gene3D" id="3.40.50.300">
    <property type="entry name" value="P-loop containing nucleotide triphosphate hydrolases"/>
    <property type="match status" value="1"/>
</dbReference>
<feature type="compositionally biased region" description="Basic residues" evidence="13">
    <location>
        <begin position="301"/>
        <end position="321"/>
    </location>
</feature>
<keyword evidence="12" id="KW-0175">Coiled coil</keyword>
<comment type="subcellular location">
    <subcellularLocation>
        <location evidence="1">Nucleus</location>
    </subcellularLocation>
</comment>
<evidence type="ECO:0000256" key="1">
    <source>
        <dbReference type="ARBA" id="ARBA00004123"/>
    </source>
</evidence>
<dbReference type="InterPro" id="IPR016197">
    <property type="entry name" value="Chromo-like_dom_sf"/>
</dbReference>
<dbReference type="PROSITE" id="PS51192">
    <property type="entry name" value="HELICASE_ATP_BIND_1"/>
    <property type="match status" value="1"/>
</dbReference>
<feature type="region of interest" description="Disordered" evidence="13">
    <location>
        <begin position="1"/>
        <end position="140"/>
    </location>
</feature>
<dbReference type="InParanoid" id="A0A1S3HTL0"/>
<dbReference type="SMART" id="SM01176">
    <property type="entry name" value="DUF4208"/>
    <property type="match status" value="1"/>
</dbReference>
<feature type="compositionally biased region" description="Acidic residues" evidence="13">
    <location>
        <begin position="328"/>
        <end position="337"/>
    </location>
</feature>
<dbReference type="Pfam" id="PF00176">
    <property type="entry name" value="SNF2-rel_dom"/>
    <property type="match status" value="1"/>
</dbReference>
<name>A0A1S3HTL0_LINAN</name>
<dbReference type="PROSITE" id="PS51194">
    <property type="entry name" value="HELICASE_CTER"/>
    <property type="match status" value="1"/>
</dbReference>
<dbReference type="InterPro" id="IPR009057">
    <property type="entry name" value="Homeodomain-like_sf"/>
</dbReference>
<dbReference type="InterPro" id="IPR049730">
    <property type="entry name" value="SNF2/RAD54-like_C"/>
</dbReference>
<dbReference type="STRING" id="7574.A0A1S3HTL0"/>
<dbReference type="InterPro" id="IPR001650">
    <property type="entry name" value="Helicase_C-like"/>
</dbReference>
<dbReference type="SMART" id="SM00490">
    <property type="entry name" value="HELICc"/>
    <property type="match status" value="1"/>
</dbReference>
<dbReference type="PROSITE" id="PS00598">
    <property type="entry name" value="CHROMO_1"/>
    <property type="match status" value="2"/>
</dbReference>
<feature type="compositionally biased region" description="Basic residues" evidence="13">
    <location>
        <begin position="269"/>
        <end position="280"/>
    </location>
</feature>
<dbReference type="InterPro" id="IPR056302">
    <property type="entry name" value="CHD1-2/Hrp3_HTH"/>
</dbReference>
<feature type="domain" description="Chromo" evidence="14">
    <location>
        <begin position="469"/>
        <end position="532"/>
    </location>
</feature>
<feature type="compositionally biased region" description="Basic and acidic residues" evidence="13">
    <location>
        <begin position="1433"/>
        <end position="1442"/>
    </location>
</feature>
<dbReference type="GeneID" id="106158076"/>
<feature type="compositionally biased region" description="Basic and acidic residues" evidence="13">
    <location>
        <begin position="1747"/>
        <end position="1858"/>
    </location>
</feature>
<dbReference type="InterPro" id="IPR000330">
    <property type="entry name" value="SNF2_N"/>
</dbReference>
<dbReference type="InterPro" id="IPR023780">
    <property type="entry name" value="Chromo_domain"/>
</dbReference>
<dbReference type="SMART" id="SM00487">
    <property type="entry name" value="DEXDc"/>
    <property type="match status" value="1"/>
</dbReference>
<comment type="catalytic activity">
    <reaction evidence="11">
        <text>ATP + H2O = ADP + phosphate + H(+)</text>
        <dbReference type="Rhea" id="RHEA:13065"/>
        <dbReference type="ChEBI" id="CHEBI:15377"/>
        <dbReference type="ChEBI" id="CHEBI:15378"/>
        <dbReference type="ChEBI" id="CHEBI:30616"/>
        <dbReference type="ChEBI" id="CHEBI:43474"/>
        <dbReference type="ChEBI" id="CHEBI:456216"/>
    </reaction>
</comment>
<evidence type="ECO:0000259" key="14">
    <source>
        <dbReference type="PROSITE" id="PS50013"/>
    </source>
</evidence>
<feature type="region of interest" description="Disordered" evidence="13">
    <location>
        <begin position="1411"/>
        <end position="1504"/>
    </location>
</feature>
<feature type="compositionally biased region" description="Basic and acidic residues" evidence="13">
    <location>
        <begin position="1411"/>
        <end position="1421"/>
    </location>
</feature>
<evidence type="ECO:0000256" key="10">
    <source>
        <dbReference type="ARBA" id="ARBA00023242"/>
    </source>
</evidence>
<proteinExistence type="inferred from homology"/>
<dbReference type="CDD" id="cd17993">
    <property type="entry name" value="DEXHc_CHD1_2"/>
    <property type="match status" value="1"/>
</dbReference>
<dbReference type="FunFam" id="3.40.50.10810:FF:000007">
    <property type="entry name" value="Chromodomain-helicase-DNA-binding protein 2 isoform 1"/>
    <property type="match status" value="1"/>
</dbReference>
<feature type="compositionally biased region" description="Basic residues" evidence="13">
    <location>
        <begin position="1484"/>
        <end position="1499"/>
    </location>
</feature>
<dbReference type="CDD" id="cd18793">
    <property type="entry name" value="SF2_C_SNF"/>
    <property type="match status" value="1"/>
</dbReference>
<feature type="domain" description="Helicase ATP-binding" evidence="15">
    <location>
        <begin position="573"/>
        <end position="743"/>
    </location>
</feature>
<accession>A0A1S3HTL0</accession>
<feature type="domain" description="Helicase C-terminal" evidence="16">
    <location>
        <begin position="871"/>
        <end position="1022"/>
    </location>
</feature>
<keyword evidence="3" id="KW-0677">Repeat</keyword>
<keyword evidence="8" id="KW-0238">DNA-binding</keyword>
<feature type="compositionally biased region" description="Basic and acidic residues" evidence="13">
    <location>
        <begin position="1644"/>
        <end position="1665"/>
    </location>
</feature>
<dbReference type="SUPFAM" id="SSF46689">
    <property type="entry name" value="Homeodomain-like"/>
    <property type="match status" value="1"/>
</dbReference>
<evidence type="ECO:0000256" key="9">
    <source>
        <dbReference type="ARBA" id="ARBA00023163"/>
    </source>
</evidence>
<dbReference type="KEGG" id="lak:106158076"/>
<dbReference type="GO" id="GO:0005524">
    <property type="term" value="F:ATP binding"/>
    <property type="evidence" value="ECO:0007669"/>
    <property type="project" value="UniProtKB-KW"/>
</dbReference>
<feature type="compositionally biased region" description="Polar residues" evidence="13">
    <location>
        <begin position="1921"/>
        <end position="1937"/>
    </location>
</feature>
<evidence type="ECO:0000256" key="2">
    <source>
        <dbReference type="ARBA" id="ARBA00007025"/>
    </source>
</evidence>
<dbReference type="Pfam" id="PF00385">
    <property type="entry name" value="Chromo"/>
    <property type="match status" value="2"/>
</dbReference>
<reference evidence="18" key="1">
    <citation type="submission" date="2025-08" db="UniProtKB">
        <authorList>
            <consortium name="RefSeq"/>
        </authorList>
    </citation>
    <scope>IDENTIFICATION</scope>
    <source>
        <tissue evidence="18">Gonads</tissue>
    </source>
</reference>
<evidence type="ECO:0000313" key="18">
    <source>
        <dbReference type="RefSeq" id="XP_013389380.1"/>
    </source>
</evidence>
<dbReference type="InterPro" id="IPR025260">
    <property type="entry name" value="CHD1-like_C"/>
</dbReference>
<dbReference type="Pfam" id="PF00271">
    <property type="entry name" value="Helicase_C"/>
    <property type="match status" value="1"/>
</dbReference>
<evidence type="ECO:0000256" key="8">
    <source>
        <dbReference type="ARBA" id="ARBA00023125"/>
    </source>
</evidence>
<evidence type="ECO:0000256" key="12">
    <source>
        <dbReference type="SAM" id="Coils"/>
    </source>
</evidence>
<dbReference type="GO" id="GO:0003682">
    <property type="term" value="F:chromatin binding"/>
    <property type="evidence" value="ECO:0007669"/>
    <property type="project" value="TreeGrafter"/>
</dbReference>
<feature type="compositionally biased region" description="Basic and acidic residues" evidence="13">
    <location>
        <begin position="1133"/>
        <end position="1143"/>
    </location>
</feature>
<evidence type="ECO:0000256" key="4">
    <source>
        <dbReference type="ARBA" id="ARBA00022741"/>
    </source>
</evidence>
<dbReference type="Gene3D" id="1.10.10.60">
    <property type="entry name" value="Homeodomain-like"/>
    <property type="match status" value="1"/>
</dbReference>
<evidence type="ECO:0000259" key="15">
    <source>
        <dbReference type="PROSITE" id="PS51192"/>
    </source>
</evidence>
<dbReference type="PANTHER" id="PTHR45623">
    <property type="entry name" value="CHROMODOMAIN-HELICASE-DNA-BINDING PROTEIN 3-RELATED-RELATED"/>
    <property type="match status" value="1"/>
</dbReference>
<keyword evidence="7" id="KW-0805">Transcription regulation</keyword>
<dbReference type="InterPro" id="IPR040793">
    <property type="entry name" value="CDH1_2_SANT_HL1"/>
</dbReference>
<feature type="coiled-coil region" evidence="12">
    <location>
        <begin position="1254"/>
        <end position="1281"/>
    </location>
</feature>
<dbReference type="SUPFAM" id="SSF52540">
    <property type="entry name" value="P-loop containing nucleoside triphosphate hydrolases"/>
    <property type="match status" value="2"/>
</dbReference>
<gene>
    <name evidence="18" type="primary">LOC106158076</name>
</gene>
<evidence type="ECO:0000256" key="6">
    <source>
        <dbReference type="ARBA" id="ARBA00022840"/>
    </source>
</evidence>
<evidence type="ECO:0000256" key="13">
    <source>
        <dbReference type="SAM" id="MobiDB-lite"/>
    </source>
</evidence>
<dbReference type="GO" id="GO:0042393">
    <property type="term" value="F:histone binding"/>
    <property type="evidence" value="ECO:0007669"/>
    <property type="project" value="TreeGrafter"/>
</dbReference>
<organism evidence="17 18">
    <name type="scientific">Lingula anatina</name>
    <name type="common">Brachiopod</name>
    <name type="synonym">Lingula unguis</name>
    <dbReference type="NCBI Taxonomy" id="7574"/>
    <lineage>
        <taxon>Eukaryota</taxon>
        <taxon>Metazoa</taxon>
        <taxon>Spiralia</taxon>
        <taxon>Lophotrochozoa</taxon>
        <taxon>Brachiopoda</taxon>
        <taxon>Linguliformea</taxon>
        <taxon>Lingulata</taxon>
        <taxon>Lingulida</taxon>
        <taxon>Linguloidea</taxon>
        <taxon>Lingulidae</taxon>
        <taxon>Lingula</taxon>
    </lineage>
</organism>
<evidence type="ECO:0000256" key="11">
    <source>
        <dbReference type="ARBA" id="ARBA00049360"/>
    </source>
</evidence>
<comment type="similarity">
    <text evidence="2">Belongs to the SNF2/RAD54 helicase family.</text>
</comment>
<sequence>MTTKFDLPGLADLKTGLFAPVPKEEKKSEDKKTTDDLPVTDYSVDENYKVNNVDSKKEKGGKGSASESESESASGSSSESESESGSGSSSKSETGSGSGSGSESCSQSDDDDEDDDDNDSKNQKTQQKSPRNSAREVKCETEDSFLDVEENSISEAVKSHLPKKVRIKEIKESWEVQPDLYGVRRSGRQRKEPTRLNVGGGSDSDDFKPKRKGGRKRRDSEDWRSSLGGSSDDDSDSDESSRIQPRRKATTRTQARSRPNARFSNNKSVRNRPPARRRKQSSSEESDSDIDGKERFSSRSTNKKVKGGRGRPSRRKVVKKISYREESESQTDSDDLVEVTNTQVEDVNDNAETIERVLDTRKGKKEAIGSKTTIYNVEDNGDPNDGVNPDTDDVVEQYLIKWKGWSHIHNTWESEESLLEQKVNGMKKVENFKKREEEIKEWTSNSSPEDIEYFQCQVEMSLELLEQNRIVERIIAHSNVKGVSGQPDYLCKWQGLPYCDCTWEDGGLISRKFPKEVESYEARYKSQKIPSKLCRALKYRPKFVPLKTQPSSIGGPEQLTLRDYQLDGLNWLLSTWCKDNSVILADEMGLGKTIQTIAFQSYLSHTHQLYGPFLLVVPLSTVVAWQREFAQWAPDMNVVVYLGDINSRNKIREFEWCHLGNKRLKFNVLITTYEILLKDKSFLGSVAWASLAVDEAHRLKNDDSLLYKSLFEFDTNHRLLITGTPLQNSLKELWSLLHFIMPNKFDSWEDFEERHSSADKTGFSALHKELEPFLLRRVKKDVEKSLPAKVEQILRVEMSKIQKQYYRWILTKNYKALSKGVKGSISGFINLVMELKKCCNHSHLVRGPDPEEEQQQDRLSNLIRCSGKLILLDKLLLRLRETGHRVLIFSQMVRMLDILAEYLQLRHFPFQRLDGSIRGELRKQALDHFNAEGSQDFCFLLSTRAGGLGVNLATADTVIIFDSDWNPQNDLQAQARAHRIGQKNQVSVYRLVIKNSVEEDIIERAKRKMVLDHLIIQRMDTTGRTVLNRGSMPGASSSTPFNKEELTAILKFGAEDLFKENEGEEEEPHVDIDDILSRAETRETEDNHSVGEELLSAFKVVSFDNMEDEEIENIHREEAEKAKSWEEIIPENERQKVEEEERQQQLLNLHLPPRSRKTLQQLDPDYEQSDADGGKKKKKGRKQEEEEDESSDSDSGDDDKPKKRGRPRTVARDTIKGFTDAEVRRFIRSFKRFGNPLSRLDAIACDAELSEKSQADLKRLAELLHRECEQAMAEYKTKLEEDPNFEAGKKTHRGPVIKLSSVTVNAKSVLSAMEELEPLTKTIPAEKEERKKYTLTARVKSANWDCPWGEEEDTSLLKGVYEYGVGSWEAIKMDPDLNLHDKILPDGDLKPQAKHLQTRVDYLLKILRKQMEPNKGEDEKTKPKKQNRRKKKASESEKKENISLDESTMDVGDSKLESPKKRKGKNKKDGEEKGKDKAAEEKKIRKKEKKEKKKSKKKAAGPMHFTANSEPVSVAVEDLEPSTFNECKEKMRPVKKALKQLGNPDEGLSEKEVLTHMRTCLLKIGDHINECLGEFNDPDKIKEWRSNLWIFVSKFTEFDARKLHKLYKHACKKREEERDRTEALNPESSQGETVNQQSRRGKKRPLEESKQRKLKRQAEGERSRDSTTTSSVSNGQRANTSTSYNNHPPSFRNVLASGWEGSTNSPLSRWQHASPLSSIDEQQRNRHSENSYNRPPPNEGQRSFHPGAHDVPPREHKRQDYYHRDNYHRYDREYGREYSREHNRNREHKQGEHRSDFHHRGERPDRPDYRAGGDQGAHRHEDRYRGERDRDRKRKSDYYDRDRGRDRERSNKDPRTEYRSPSSKDGLHQKQSQKSHRPSPKDHKPNANISSPTEQYHRSLLEDTNSGDSFNKPSLKYGHSTPDTSQSVLSPSDSMTH</sequence>
<dbReference type="Pfam" id="PF23588">
    <property type="entry name" value="HTH_CHD1_Hrp3"/>
    <property type="match status" value="1"/>
</dbReference>
<dbReference type="GO" id="GO:0016887">
    <property type="term" value="F:ATP hydrolysis activity"/>
    <property type="evidence" value="ECO:0007669"/>
    <property type="project" value="TreeGrafter"/>
</dbReference>
<feature type="compositionally biased region" description="Basic and acidic residues" evidence="13">
    <location>
        <begin position="1613"/>
        <end position="1622"/>
    </location>
</feature>
<feature type="compositionally biased region" description="Polar residues" evidence="13">
    <location>
        <begin position="1902"/>
        <end position="1912"/>
    </location>
</feature>
<keyword evidence="17" id="KW-1185">Reference proteome</keyword>
<evidence type="ECO:0000256" key="7">
    <source>
        <dbReference type="ARBA" id="ARBA00023015"/>
    </source>
</evidence>
<dbReference type="InterPro" id="IPR000953">
    <property type="entry name" value="Chromo/chromo_shadow_dom"/>
</dbReference>
<dbReference type="CDD" id="cd18666">
    <property type="entry name" value="CD1_tandem_CHD1-2_like"/>
    <property type="match status" value="1"/>
</dbReference>
<dbReference type="Gene3D" id="2.40.50.40">
    <property type="match status" value="2"/>
</dbReference>
<feature type="region of interest" description="Disordered" evidence="13">
    <location>
        <begin position="1133"/>
        <end position="1212"/>
    </location>
</feature>
<dbReference type="Pfam" id="PF13907">
    <property type="entry name" value="CHD1-like_C"/>
    <property type="match status" value="1"/>
</dbReference>
<dbReference type="GO" id="GO:0000785">
    <property type="term" value="C:chromatin"/>
    <property type="evidence" value="ECO:0007669"/>
    <property type="project" value="TreeGrafter"/>
</dbReference>
<feature type="compositionally biased region" description="Polar residues" evidence="13">
    <location>
        <begin position="251"/>
        <end position="268"/>
    </location>
</feature>
<feature type="compositionally biased region" description="Low complexity" evidence="13">
    <location>
        <begin position="64"/>
        <end position="107"/>
    </location>
</feature>
<dbReference type="SUPFAM" id="SSF54160">
    <property type="entry name" value="Chromo domain-like"/>
    <property type="match status" value="2"/>
</dbReference>
<dbReference type="GO" id="GO:0140658">
    <property type="term" value="F:ATP-dependent chromatin remodeler activity"/>
    <property type="evidence" value="ECO:0007669"/>
    <property type="project" value="TreeGrafter"/>
</dbReference>
<dbReference type="FunFam" id="2.40.50.40:FF:000014">
    <property type="entry name" value="Chromodomain-helicase-DNA-binding protein 2 isoform 1"/>
    <property type="match status" value="1"/>
</dbReference>
<dbReference type="RefSeq" id="XP_013389380.1">
    <property type="nucleotide sequence ID" value="XM_013533926.1"/>
</dbReference>
<dbReference type="InterPro" id="IPR023779">
    <property type="entry name" value="Chromodomain_CS"/>
</dbReference>
<keyword evidence="5" id="KW-0378">Hydrolase</keyword>
<dbReference type="GO" id="GO:0034728">
    <property type="term" value="P:nucleosome organization"/>
    <property type="evidence" value="ECO:0007669"/>
    <property type="project" value="TreeGrafter"/>
</dbReference>
<dbReference type="PROSITE" id="PS50013">
    <property type="entry name" value="CHROMO_2"/>
    <property type="match status" value="2"/>
</dbReference>
<feature type="compositionally biased region" description="Basic residues" evidence="13">
    <location>
        <begin position="1422"/>
        <end position="1432"/>
    </location>
</feature>
<dbReference type="Proteomes" id="UP000085678">
    <property type="component" value="Unplaced"/>
</dbReference>
<protein>
    <submittedName>
        <fullName evidence="18">Chromodomain-helicase-DNA-binding protein 1 isoform X1</fullName>
    </submittedName>
</protein>
<keyword evidence="9" id="KW-0804">Transcription</keyword>
<dbReference type="InterPro" id="IPR014001">
    <property type="entry name" value="Helicase_ATP-bd"/>
</dbReference>
<feature type="compositionally biased region" description="Basic and acidic residues" evidence="13">
    <location>
        <begin position="1467"/>
        <end position="1483"/>
    </location>
</feature>
<dbReference type="GO" id="GO:0003677">
    <property type="term" value="F:DNA binding"/>
    <property type="evidence" value="ECO:0007669"/>
    <property type="project" value="UniProtKB-KW"/>
</dbReference>
<dbReference type="InterPro" id="IPR038718">
    <property type="entry name" value="SNF2-like_sf"/>
</dbReference>
<keyword evidence="10" id="KW-0539">Nucleus</keyword>
<evidence type="ECO:0000259" key="16">
    <source>
        <dbReference type="PROSITE" id="PS51194"/>
    </source>
</evidence>
<dbReference type="OrthoDB" id="5857104at2759"/>
<dbReference type="SMART" id="SM00298">
    <property type="entry name" value="CHROMO"/>
    <property type="match status" value="2"/>
</dbReference>
<keyword evidence="4" id="KW-0547">Nucleotide-binding</keyword>
<feature type="region of interest" description="Disordered" evidence="13">
    <location>
        <begin position="1612"/>
        <end position="1937"/>
    </location>
</feature>
<feature type="region of interest" description="Disordered" evidence="13">
    <location>
        <begin position="185"/>
        <end position="343"/>
    </location>
</feature>